<gene>
    <name evidence="3" type="ORF">FC50_GL001124</name>
</gene>
<comment type="caution">
    <text evidence="3">The sequence shown here is derived from an EMBL/GenBank/DDBJ whole genome shotgun (WGS) entry which is preliminary data.</text>
</comment>
<accession>A0A0R1U3C5</accession>
<feature type="chain" id="PRO_5006411429" description="DUF4097 domain-containing protein" evidence="1">
    <location>
        <begin position="24"/>
        <end position="281"/>
    </location>
</feature>
<protein>
    <recommendedName>
        <fullName evidence="2">DUF4097 domain-containing protein</fullName>
    </recommendedName>
</protein>
<organism evidence="3 4">
    <name type="scientific">Lacticaseibacillus pantheris DSM 15945 = JCM 12539 = NBRC 106106</name>
    <dbReference type="NCBI Taxonomy" id="1423783"/>
    <lineage>
        <taxon>Bacteria</taxon>
        <taxon>Bacillati</taxon>
        <taxon>Bacillota</taxon>
        <taxon>Bacilli</taxon>
        <taxon>Lactobacillales</taxon>
        <taxon>Lactobacillaceae</taxon>
        <taxon>Lacticaseibacillus</taxon>
    </lineage>
</organism>
<feature type="domain" description="DUF4097" evidence="2">
    <location>
        <begin position="49"/>
        <end position="280"/>
    </location>
</feature>
<evidence type="ECO:0000313" key="4">
    <source>
        <dbReference type="Proteomes" id="UP000051922"/>
    </source>
</evidence>
<evidence type="ECO:0000256" key="1">
    <source>
        <dbReference type="SAM" id="SignalP"/>
    </source>
</evidence>
<dbReference type="Proteomes" id="UP000051922">
    <property type="component" value="Unassembled WGS sequence"/>
</dbReference>
<keyword evidence="4" id="KW-1185">Reference proteome</keyword>
<keyword evidence="1" id="KW-0732">Signal</keyword>
<evidence type="ECO:0000259" key="2">
    <source>
        <dbReference type="Pfam" id="PF13349"/>
    </source>
</evidence>
<sequence>MITGLIVATVGALMMAVGLTNQAETNMTWADGLRTFSTTERNVSLGRVDRLVVNTSDYDVTVRRGNDRQVHVQGPSNRPVTVKQSGGTVRIASHVRGWIQLGIGTMTEHITVTLPANTHLSALTANLGDGNLDLDVPMTVASTTIALDDGRLTTKEFTTQSGRITLNDGGANLTDTKLRNTSLQSDDGGVTVTNSTLTGGRYHTDDGRMEFTNTRFRNVVSVRAEDGSITMASPQTDGYVLSAEDGGVSLFGKHNESSITHKAEAANRVEAHASDGHVTVK</sequence>
<dbReference type="STRING" id="1423783.FC50_GL001124"/>
<dbReference type="EMBL" id="AZFJ01000049">
    <property type="protein sequence ID" value="KRL85736.1"/>
    <property type="molecule type" value="Genomic_DNA"/>
</dbReference>
<evidence type="ECO:0000313" key="3">
    <source>
        <dbReference type="EMBL" id="KRL85736.1"/>
    </source>
</evidence>
<reference evidence="3 4" key="1">
    <citation type="journal article" date="2015" name="Genome Announc.">
        <title>Expanding the biotechnology potential of lactobacilli through comparative genomics of 213 strains and associated genera.</title>
        <authorList>
            <person name="Sun Z."/>
            <person name="Harris H.M."/>
            <person name="McCann A."/>
            <person name="Guo C."/>
            <person name="Argimon S."/>
            <person name="Zhang W."/>
            <person name="Yang X."/>
            <person name="Jeffery I.B."/>
            <person name="Cooney J.C."/>
            <person name="Kagawa T.F."/>
            <person name="Liu W."/>
            <person name="Song Y."/>
            <person name="Salvetti E."/>
            <person name="Wrobel A."/>
            <person name="Rasinkangas P."/>
            <person name="Parkhill J."/>
            <person name="Rea M.C."/>
            <person name="O'Sullivan O."/>
            <person name="Ritari J."/>
            <person name="Douillard F.P."/>
            <person name="Paul Ross R."/>
            <person name="Yang R."/>
            <person name="Briner A.E."/>
            <person name="Felis G.E."/>
            <person name="de Vos W.M."/>
            <person name="Barrangou R."/>
            <person name="Klaenhammer T.R."/>
            <person name="Caufield P.W."/>
            <person name="Cui Y."/>
            <person name="Zhang H."/>
            <person name="O'Toole P.W."/>
        </authorList>
    </citation>
    <scope>NUCLEOTIDE SEQUENCE [LARGE SCALE GENOMIC DNA]</scope>
    <source>
        <strain evidence="3 4">DSM 15945</strain>
    </source>
</reference>
<feature type="signal peptide" evidence="1">
    <location>
        <begin position="1"/>
        <end position="23"/>
    </location>
</feature>
<name>A0A0R1U3C5_9LACO</name>
<dbReference type="InterPro" id="IPR025164">
    <property type="entry name" value="Toastrack_DUF4097"/>
</dbReference>
<dbReference type="Pfam" id="PF13349">
    <property type="entry name" value="DUF4097"/>
    <property type="match status" value="1"/>
</dbReference>
<dbReference type="PATRIC" id="fig|1423783.4.peg.1164"/>
<proteinExistence type="predicted"/>
<dbReference type="AlphaFoldDB" id="A0A0R1U3C5"/>